<evidence type="ECO:0000256" key="1">
    <source>
        <dbReference type="SAM" id="Phobius"/>
    </source>
</evidence>
<dbReference type="PIRSF" id="PIRSF015875">
    <property type="entry name" value="UCP015875"/>
    <property type="match status" value="1"/>
</dbReference>
<evidence type="ECO:0000313" key="3">
    <source>
        <dbReference type="Proteomes" id="UP000317327"/>
    </source>
</evidence>
<protein>
    <recommendedName>
        <fullName evidence="4">Integral membrane protein</fullName>
    </recommendedName>
</protein>
<dbReference type="AlphaFoldDB" id="A0ABD7RT29"/>
<dbReference type="EMBL" id="SCFV01000008">
    <property type="protein sequence ID" value="TRO15712.1"/>
    <property type="molecule type" value="Genomic_DNA"/>
</dbReference>
<evidence type="ECO:0008006" key="4">
    <source>
        <dbReference type="Google" id="ProtNLM"/>
    </source>
</evidence>
<feature type="transmembrane region" description="Helical" evidence="1">
    <location>
        <begin position="74"/>
        <end position="93"/>
    </location>
</feature>
<dbReference type="InterPro" id="IPR007418">
    <property type="entry name" value="DUF474"/>
</dbReference>
<proteinExistence type="predicted"/>
<feature type="transmembrane region" description="Helical" evidence="1">
    <location>
        <begin position="21"/>
        <end position="43"/>
    </location>
</feature>
<organism evidence="2 3">
    <name type="scientific">Ectopseudomonas mendocina</name>
    <name type="common">Pseudomonas mendocina</name>
    <dbReference type="NCBI Taxonomy" id="300"/>
    <lineage>
        <taxon>Bacteria</taxon>
        <taxon>Pseudomonadati</taxon>
        <taxon>Pseudomonadota</taxon>
        <taxon>Gammaproteobacteria</taxon>
        <taxon>Pseudomonadales</taxon>
        <taxon>Pseudomonadaceae</taxon>
        <taxon>Ectopseudomonas</taxon>
    </lineage>
</organism>
<feature type="transmembrane region" description="Helical" evidence="1">
    <location>
        <begin position="105"/>
        <end position="130"/>
    </location>
</feature>
<keyword evidence="1" id="KW-1133">Transmembrane helix</keyword>
<dbReference type="Proteomes" id="UP000317327">
    <property type="component" value="Unassembled WGS sequence"/>
</dbReference>
<keyword evidence="1" id="KW-0472">Membrane</keyword>
<evidence type="ECO:0000313" key="2">
    <source>
        <dbReference type="EMBL" id="TRO15712.1"/>
    </source>
</evidence>
<name>A0ABD7RT29_ECTME</name>
<gene>
    <name evidence="2" type="ORF">EQ836_17600</name>
</gene>
<feature type="transmembrane region" description="Helical" evidence="1">
    <location>
        <begin position="142"/>
        <end position="164"/>
    </location>
</feature>
<sequence>MAFTTAAAMIEPSISIRRIPMLYLFLKFAHLTAATFFIGGVFFEVMILSRATRELPDDAKAGFSRALGRRARQVMHWVVLALYGAGLGLAWHYRAALHAPLASSFGILLSLKITLALSILGHFLLVVFLMRSGRMTAVRSRRIHLSVLLQMLGILFLAKAMFLLNL</sequence>
<reference evidence="2 3" key="1">
    <citation type="submission" date="2019-01" db="EMBL/GenBank/DDBJ databases">
        <title>Whole genome shotgun sequencing of Pseudomonas spp. isolated by its ability to degrade furfural.</title>
        <authorList>
            <person name="Donoso R."/>
            <person name="Farkas C."/>
            <person name="Villegas P."/>
            <person name="Gonzales-Toro F."/>
            <person name="Guajardo-Parra M."/>
            <person name="Araya-Nail M."/>
            <person name="Morgante V."/>
            <person name="Perez-Pantoja D."/>
        </authorList>
    </citation>
    <scope>NUCLEOTIDE SEQUENCE [LARGE SCALE GENOMIC DNA]</scope>
    <source>
        <strain evidence="2 3">VN231</strain>
    </source>
</reference>
<keyword evidence="1" id="KW-0812">Transmembrane</keyword>
<comment type="caution">
    <text evidence="2">The sequence shown here is derived from an EMBL/GenBank/DDBJ whole genome shotgun (WGS) entry which is preliminary data.</text>
</comment>
<accession>A0ABD7RT29</accession>